<evidence type="ECO:0000259" key="1">
    <source>
        <dbReference type="PROSITE" id="PS50030"/>
    </source>
</evidence>
<dbReference type="AlphaFoldDB" id="A0A8H4K476"/>
<dbReference type="PROSITE" id="PS50030">
    <property type="entry name" value="UBA"/>
    <property type="match status" value="1"/>
</dbReference>
<comment type="caution">
    <text evidence="2">The sequence shown here is derived from an EMBL/GenBank/DDBJ whole genome shotgun (WGS) entry which is preliminary data.</text>
</comment>
<dbReference type="OrthoDB" id="5183255at2759"/>
<dbReference type="Proteomes" id="UP000605986">
    <property type="component" value="Unassembled WGS sequence"/>
</dbReference>
<proteinExistence type="predicted"/>
<keyword evidence="3" id="KW-1185">Reference proteome</keyword>
<sequence length="427" mass="46557">MPSTIPYNPKLALGDVIGNRALAILGEMKEAQSRGDSAQGELKSLLASKRSLEQTRNELINLGVDTQPINQALNEVNANIANIAADYIVERAKSETNIQTLRKELGTIESQAESPVDYARSGIKTLPFATDSMRMDVQFFKFDPNEQASDELAKDIAAFVSESVRDLGPDVQSQVSETTRNQAALQSTRHSITGTLVITASCAHRNTSVLAPCVINVDKGVRAWNRIFPNDKISFARAGDAETVAHADETEDKNKFSILSGVTYGSCFVGMVHMLNIDETSAEDLSSMTADLKMRIDTGALLDGDEVKNLFGTQDVRSHVTLISMGVIPSIVAKNVTKGIKQFSEFDLKTTLTVLGDIDKTQNKVLDMNSLMIALDDYLSKVPDATSGVPLNFHMKDINKGILAEMWLAKYFPGRRNVGETADEGLH</sequence>
<organism evidence="2 3">
    <name type="scientific">Fusarium austroafricanum</name>
    <dbReference type="NCBI Taxonomy" id="2364996"/>
    <lineage>
        <taxon>Eukaryota</taxon>
        <taxon>Fungi</taxon>
        <taxon>Dikarya</taxon>
        <taxon>Ascomycota</taxon>
        <taxon>Pezizomycotina</taxon>
        <taxon>Sordariomycetes</taxon>
        <taxon>Hypocreomycetidae</taxon>
        <taxon>Hypocreales</taxon>
        <taxon>Nectriaceae</taxon>
        <taxon>Fusarium</taxon>
        <taxon>Fusarium concolor species complex</taxon>
    </lineage>
</organism>
<accession>A0A8H4K476</accession>
<evidence type="ECO:0000313" key="2">
    <source>
        <dbReference type="EMBL" id="KAF4442463.1"/>
    </source>
</evidence>
<feature type="domain" description="UBA" evidence="1">
    <location>
        <begin position="50"/>
        <end position="91"/>
    </location>
</feature>
<evidence type="ECO:0000313" key="3">
    <source>
        <dbReference type="Proteomes" id="UP000605986"/>
    </source>
</evidence>
<protein>
    <recommendedName>
        <fullName evidence="1">UBA domain-containing protein</fullName>
    </recommendedName>
</protein>
<name>A0A8H4K476_9HYPO</name>
<dbReference type="InterPro" id="IPR015940">
    <property type="entry name" value="UBA"/>
</dbReference>
<gene>
    <name evidence="2" type="ORF">F53441_11749</name>
</gene>
<dbReference type="EMBL" id="JAADJG010000598">
    <property type="protein sequence ID" value="KAF4442463.1"/>
    <property type="molecule type" value="Genomic_DNA"/>
</dbReference>
<reference evidence="2" key="1">
    <citation type="submission" date="2020-01" db="EMBL/GenBank/DDBJ databases">
        <title>Identification and distribution of gene clusters putatively required for synthesis of sphingolipid metabolism inhibitors in phylogenetically diverse species of the filamentous fungus Fusarium.</title>
        <authorList>
            <person name="Kim H.-S."/>
            <person name="Busman M."/>
            <person name="Brown D.W."/>
            <person name="Divon H."/>
            <person name="Uhlig S."/>
            <person name="Proctor R.H."/>
        </authorList>
    </citation>
    <scope>NUCLEOTIDE SEQUENCE</scope>
    <source>
        <strain evidence="2">NRRL 53441</strain>
    </source>
</reference>